<gene>
    <name evidence="2" type="ORF">METZ01_LOCUS153991</name>
</gene>
<feature type="transmembrane region" description="Helical" evidence="1">
    <location>
        <begin position="60"/>
        <end position="80"/>
    </location>
</feature>
<keyword evidence="1" id="KW-0472">Membrane</keyword>
<sequence>MIYLSAALAAPIAGPLLYRLLHDHPRAVRFVDGFVYIAVPVLVAWHILPEAWLEQSLMTVIAVGLGAILPSAAEQLSNVLRRHTDNLALIVGLSGLILHALLEGAALVPTENGVATPFALAVLLHRVPVGLVIWWLIRPRYGATLAAAGVGSILLATVFGFSLGTDVLASIHGPGAELYQAFVSGSLVHVVFHQGRHDHTH</sequence>
<dbReference type="EMBL" id="UINC01025482">
    <property type="protein sequence ID" value="SVB01137.1"/>
    <property type="molecule type" value="Genomic_DNA"/>
</dbReference>
<feature type="transmembrane region" description="Helical" evidence="1">
    <location>
        <begin position="87"/>
        <end position="108"/>
    </location>
</feature>
<keyword evidence="1" id="KW-1133">Transmembrane helix</keyword>
<feature type="transmembrane region" description="Helical" evidence="1">
    <location>
        <begin position="144"/>
        <end position="164"/>
    </location>
</feature>
<evidence type="ECO:0000256" key="1">
    <source>
        <dbReference type="SAM" id="Phobius"/>
    </source>
</evidence>
<dbReference type="AlphaFoldDB" id="A0A382AJF8"/>
<proteinExistence type="predicted"/>
<reference evidence="2" key="1">
    <citation type="submission" date="2018-05" db="EMBL/GenBank/DDBJ databases">
        <authorList>
            <person name="Lanie J.A."/>
            <person name="Ng W.-L."/>
            <person name="Kazmierczak K.M."/>
            <person name="Andrzejewski T.M."/>
            <person name="Davidsen T.M."/>
            <person name="Wayne K.J."/>
            <person name="Tettelin H."/>
            <person name="Glass J.I."/>
            <person name="Rusch D."/>
            <person name="Podicherti R."/>
            <person name="Tsui H.-C.T."/>
            <person name="Winkler M.E."/>
        </authorList>
    </citation>
    <scope>NUCLEOTIDE SEQUENCE</scope>
</reference>
<feature type="transmembrane region" description="Helical" evidence="1">
    <location>
        <begin position="114"/>
        <end position="137"/>
    </location>
</feature>
<feature type="transmembrane region" description="Helical" evidence="1">
    <location>
        <begin position="27"/>
        <end position="48"/>
    </location>
</feature>
<name>A0A382AJF8_9ZZZZ</name>
<protein>
    <submittedName>
        <fullName evidence="2">Uncharacterized protein</fullName>
    </submittedName>
</protein>
<accession>A0A382AJF8</accession>
<keyword evidence="1" id="KW-0812">Transmembrane</keyword>
<organism evidence="2">
    <name type="scientific">marine metagenome</name>
    <dbReference type="NCBI Taxonomy" id="408172"/>
    <lineage>
        <taxon>unclassified sequences</taxon>
        <taxon>metagenomes</taxon>
        <taxon>ecological metagenomes</taxon>
    </lineage>
</organism>
<evidence type="ECO:0000313" key="2">
    <source>
        <dbReference type="EMBL" id="SVB01137.1"/>
    </source>
</evidence>